<protein>
    <submittedName>
        <fullName evidence="1">Uncharacterized protein</fullName>
    </submittedName>
</protein>
<dbReference type="EMBL" id="LR822030">
    <property type="protein sequence ID" value="CAD0156639.1"/>
    <property type="molecule type" value="Genomic_DNA"/>
</dbReference>
<name>A0AAU9H9F5_STRTR</name>
<accession>A0AAU9H9F5</accession>
<sequence length="47" mass="5395">MDHTKLNWSATDAEVNRVTIKRYKTDTPDTAKFPSKFQKYIVFASGS</sequence>
<evidence type="ECO:0000313" key="1">
    <source>
        <dbReference type="EMBL" id="CAD0156639.1"/>
    </source>
</evidence>
<reference evidence="1 2" key="1">
    <citation type="submission" date="2020-06" db="EMBL/GenBank/DDBJ databases">
        <authorList>
            <person name="Chuat V."/>
        </authorList>
    </citation>
    <scope>NUCLEOTIDE SEQUENCE [LARGE SCALE GENOMIC DNA]</scope>
    <source>
        <strain evidence="1">STH_CIRM_1046</strain>
    </source>
</reference>
<gene>
    <name evidence="1" type="ORF">STHERMO_1562</name>
</gene>
<organism evidence="1 2">
    <name type="scientific">Streptococcus thermophilus</name>
    <dbReference type="NCBI Taxonomy" id="1308"/>
    <lineage>
        <taxon>Bacteria</taxon>
        <taxon>Bacillati</taxon>
        <taxon>Bacillota</taxon>
        <taxon>Bacilli</taxon>
        <taxon>Lactobacillales</taxon>
        <taxon>Streptococcaceae</taxon>
        <taxon>Streptococcus</taxon>
    </lineage>
</organism>
<proteinExistence type="predicted"/>
<dbReference type="AlphaFoldDB" id="A0AAU9H9F5"/>
<evidence type="ECO:0000313" key="2">
    <source>
        <dbReference type="Proteomes" id="UP000509120"/>
    </source>
</evidence>
<dbReference type="Proteomes" id="UP000509120">
    <property type="component" value="Chromosome"/>
</dbReference>